<dbReference type="Gene3D" id="3.40.50.1820">
    <property type="entry name" value="alpha/beta hydrolase"/>
    <property type="match status" value="1"/>
</dbReference>
<reference evidence="2 3" key="1">
    <citation type="submission" date="2018-07" db="EMBL/GenBank/DDBJ databases">
        <title>Genomic Encyclopedia of Type Strains, Phase III (KMG-III): the genomes of soil and plant-associated and newly described type strains.</title>
        <authorList>
            <person name="Whitman W."/>
        </authorList>
    </citation>
    <scope>NUCLEOTIDE SEQUENCE [LARGE SCALE GENOMIC DNA]</scope>
    <source>
        <strain evidence="2 3">31-25a</strain>
    </source>
</reference>
<dbReference type="OrthoDB" id="8117442at2"/>
<protein>
    <submittedName>
        <fullName evidence="2">Carboxypeptidase C (Cathepsin A)</fullName>
    </submittedName>
</protein>
<dbReference type="GO" id="GO:0006508">
    <property type="term" value="P:proteolysis"/>
    <property type="evidence" value="ECO:0007669"/>
    <property type="project" value="InterPro"/>
</dbReference>
<name>A0A368Z4A9_9HYPH</name>
<accession>A0A368Z4A9</accession>
<dbReference type="InterPro" id="IPR029058">
    <property type="entry name" value="AB_hydrolase_fold"/>
</dbReference>
<dbReference type="RefSeq" id="WP_114427894.1">
    <property type="nucleotide sequence ID" value="NZ_QPJM01000001.1"/>
</dbReference>
<gene>
    <name evidence="2" type="ORF">C7476_10110</name>
</gene>
<feature type="chain" id="PRO_5017000620" evidence="1">
    <location>
        <begin position="17"/>
        <end position="861"/>
    </location>
</feature>
<evidence type="ECO:0000313" key="3">
    <source>
        <dbReference type="Proteomes" id="UP000253324"/>
    </source>
</evidence>
<keyword evidence="2" id="KW-0378">Hydrolase</keyword>
<dbReference type="PROSITE" id="PS51257">
    <property type="entry name" value="PROKAR_LIPOPROTEIN"/>
    <property type="match status" value="1"/>
</dbReference>
<dbReference type="Pfam" id="PF00450">
    <property type="entry name" value="Peptidase_S10"/>
    <property type="match status" value="1"/>
</dbReference>
<sequence length="861" mass="93557">MNFRVLLLFAALGLSACNGSGSSDSSTTATSTFDAESAAAQAKLDGLNADIGQKTAALTAAGTKLTETEQADAALSAKIQQGEEQLAGLLVAAAAKTGEVETASTTLKERRDELAGLEGPNGRIEILSREIADLEKTRDGLAGIKDGDPGEIARLKGDREDLEKRLLELKGDPNGANDEKRLGTIKLAEKELSARTNELTALTGDPKDPQKPGKIKLAMDTLATYEGTGGKIEVAKTELARLDKLKNDALEDTKTAKLEAVRIRSSALIETGQFAEAAKILEAAGLTTDGPALRIVEAFVKDGKIIEAAGELTKLAPRKSVAALYTRAGMDQEAYKLYAPPDFQLVDKTEYDGSAGAQLTAAVDEKPSVKRQKMMLNGKTFWYTASAGHLTAFAKSPEKQDPQASIFYTAYTRDDLPKEDRPVTFFFNGGPGASSIYLHLTSWAPKRLVIDAPKVKPEWADNPPEKFNQVDDKESLMDKTDLVFVDIIPGTGYSQAIAPNTNQSFWDVTADVQLSHRFIQRYVNYNQRQESPKYLYGESYAGGTRVPKLARAMEEAGEKGFDASQAGARTKVLTGVVFHSPGFYAGDNDAAMLPTTAMTAIAIKKITIPATTTLDVYAQELRGFMTDTYLPARASKKNVDISKYTGSSSSAAKDLLPDVVFNTYDARMYLLRGHEFDPVAGPRETPWYNIDFFEERAFYNAITVLLPRDTNYKATSSYINASWNSWYHPSAGAFESWKGGELRNGLSDIVAALGMNPSLKLLTVHGYYDTATPFYRTELDLKGVEIDPVKKTTLLDRIPVKNFEGGHMIYYSEKAREPLKRTLDEFYDAPPYGTGPTIVKALDLVTAAPVQGAPVPAVALH</sequence>
<evidence type="ECO:0000313" key="2">
    <source>
        <dbReference type="EMBL" id="RCW87251.1"/>
    </source>
</evidence>
<dbReference type="EMBL" id="QPJM01000001">
    <property type="protein sequence ID" value="RCW87251.1"/>
    <property type="molecule type" value="Genomic_DNA"/>
</dbReference>
<dbReference type="Proteomes" id="UP000253324">
    <property type="component" value="Unassembled WGS sequence"/>
</dbReference>
<comment type="caution">
    <text evidence="2">The sequence shown here is derived from an EMBL/GenBank/DDBJ whole genome shotgun (WGS) entry which is preliminary data.</text>
</comment>
<keyword evidence="2" id="KW-0121">Carboxypeptidase</keyword>
<dbReference type="GO" id="GO:0004185">
    <property type="term" value="F:serine-type carboxypeptidase activity"/>
    <property type="evidence" value="ECO:0007669"/>
    <property type="project" value="InterPro"/>
</dbReference>
<keyword evidence="3" id="KW-1185">Reference proteome</keyword>
<keyword evidence="1" id="KW-0732">Signal</keyword>
<organism evidence="2 3">
    <name type="scientific">Phyllobacterium bourgognense</name>
    <dbReference type="NCBI Taxonomy" id="314236"/>
    <lineage>
        <taxon>Bacteria</taxon>
        <taxon>Pseudomonadati</taxon>
        <taxon>Pseudomonadota</taxon>
        <taxon>Alphaproteobacteria</taxon>
        <taxon>Hyphomicrobiales</taxon>
        <taxon>Phyllobacteriaceae</taxon>
        <taxon>Phyllobacterium</taxon>
    </lineage>
</organism>
<dbReference type="InterPro" id="IPR001563">
    <property type="entry name" value="Peptidase_S10"/>
</dbReference>
<feature type="signal peptide" evidence="1">
    <location>
        <begin position="1"/>
        <end position="16"/>
    </location>
</feature>
<dbReference type="SUPFAM" id="SSF53474">
    <property type="entry name" value="alpha/beta-Hydrolases"/>
    <property type="match status" value="1"/>
</dbReference>
<keyword evidence="2" id="KW-0645">Protease</keyword>
<dbReference type="AlphaFoldDB" id="A0A368Z4A9"/>
<evidence type="ECO:0000256" key="1">
    <source>
        <dbReference type="SAM" id="SignalP"/>
    </source>
</evidence>
<proteinExistence type="predicted"/>